<dbReference type="Proteomes" id="UP000824250">
    <property type="component" value="Unassembled WGS sequence"/>
</dbReference>
<dbReference type="NCBIfam" id="NF010070">
    <property type="entry name" value="PRK13551.1"/>
    <property type="match status" value="1"/>
</dbReference>
<proteinExistence type="inferred from homology"/>
<dbReference type="AlphaFoldDB" id="A0A9D1A3G3"/>
<gene>
    <name evidence="2 3" type="primary">aguA</name>
    <name evidence="3" type="ORF">IAB28_03825</name>
</gene>
<dbReference type="HAMAP" id="MF_01841">
    <property type="entry name" value="Agmatine_deimin"/>
    <property type="match status" value="1"/>
</dbReference>
<dbReference type="GO" id="GO:0047632">
    <property type="term" value="F:agmatine deiminase activity"/>
    <property type="evidence" value="ECO:0007669"/>
    <property type="project" value="UniProtKB-UniRule"/>
</dbReference>
<accession>A0A9D1A3G3</accession>
<dbReference type="SUPFAM" id="SSF55909">
    <property type="entry name" value="Pentein"/>
    <property type="match status" value="1"/>
</dbReference>
<keyword evidence="1 2" id="KW-0378">Hydrolase</keyword>
<sequence length="385" mass="43071">MGKLRTLPAEDGFRMPGEFERHDGCIMIWPKRPGSWNYGAVKAREAFRSVALAIAESETVYMLAAPDVMENAHRMFFSAEHGASGAARTGRPDIRLIPMESDDAWARDVGPTFVVNENGEVRGIDWEFNAWGGTVDGLYAHWEKDDRVAEQVCRELGYPCYEAHPFVLEGGAIHSDGEGTVLVTEACLLSEGRNPMLSKEEIELRLKQYLGAEKIIWLKHGIYQDETNEHVDNVCAFARPGEVLLAWTDHKEDPQYAYSDGCLKTLEQETDARGRKFVVHKLPIPSRPICVTKEDLGGYEFEDGEDVREAGERLAASYVNFYLSNGGVIVPQFGDEADQKAVEILGRVFPERRIYPIAARDILLGGGNIHCITQQIPAGRNRQEE</sequence>
<comment type="catalytic activity">
    <reaction evidence="2">
        <text>agmatine + H2O = N-carbamoylputrescine + NH4(+)</text>
        <dbReference type="Rhea" id="RHEA:18037"/>
        <dbReference type="ChEBI" id="CHEBI:15377"/>
        <dbReference type="ChEBI" id="CHEBI:28938"/>
        <dbReference type="ChEBI" id="CHEBI:58145"/>
        <dbReference type="ChEBI" id="CHEBI:58318"/>
        <dbReference type="EC" id="3.5.3.12"/>
    </reaction>
</comment>
<dbReference type="PANTHER" id="PTHR31377:SF0">
    <property type="entry name" value="AGMATINE DEIMINASE-RELATED"/>
    <property type="match status" value="1"/>
</dbReference>
<reference evidence="3" key="1">
    <citation type="submission" date="2020-10" db="EMBL/GenBank/DDBJ databases">
        <authorList>
            <person name="Gilroy R."/>
        </authorList>
    </citation>
    <scope>NUCLEOTIDE SEQUENCE</scope>
    <source>
        <strain evidence="3">CHK180-2868</strain>
    </source>
</reference>
<dbReference type="InterPro" id="IPR017754">
    <property type="entry name" value="Agmatine_deiminase"/>
</dbReference>
<comment type="caution">
    <text evidence="3">The sequence shown here is derived from an EMBL/GenBank/DDBJ whole genome shotgun (WGS) entry which is preliminary data.</text>
</comment>
<dbReference type="GO" id="GO:0009446">
    <property type="term" value="P:putrescine biosynthetic process"/>
    <property type="evidence" value="ECO:0007669"/>
    <property type="project" value="InterPro"/>
</dbReference>
<dbReference type="Pfam" id="PF04371">
    <property type="entry name" value="PAD_porph"/>
    <property type="match status" value="1"/>
</dbReference>
<comment type="similarity">
    <text evidence="2">Belongs to the agmatine deiminase family.</text>
</comment>
<evidence type="ECO:0000256" key="2">
    <source>
        <dbReference type="HAMAP-Rule" id="MF_01841"/>
    </source>
</evidence>
<evidence type="ECO:0000256" key="1">
    <source>
        <dbReference type="ARBA" id="ARBA00022801"/>
    </source>
</evidence>
<dbReference type="NCBIfam" id="TIGR03380">
    <property type="entry name" value="agmatine_aguA"/>
    <property type="match status" value="1"/>
</dbReference>
<dbReference type="GO" id="GO:0004668">
    <property type="term" value="F:protein-arginine deiminase activity"/>
    <property type="evidence" value="ECO:0007669"/>
    <property type="project" value="InterPro"/>
</dbReference>
<evidence type="ECO:0000313" key="3">
    <source>
        <dbReference type="EMBL" id="HIR05079.1"/>
    </source>
</evidence>
<organism evidence="3 4">
    <name type="scientific">Candidatus Copromonas faecavium</name>
    <name type="common">nom. illeg.</name>
    <dbReference type="NCBI Taxonomy" id="2840740"/>
    <lineage>
        <taxon>Bacteria</taxon>
        <taxon>Bacillati</taxon>
        <taxon>Bacillota</taxon>
        <taxon>Clostridia</taxon>
        <taxon>Lachnospirales</taxon>
        <taxon>Lachnospiraceae</taxon>
        <taxon>Candidatus Copromonas (nom. illeg.)</taxon>
    </lineage>
</organism>
<evidence type="ECO:0000313" key="4">
    <source>
        <dbReference type="Proteomes" id="UP000824250"/>
    </source>
</evidence>
<feature type="active site" description="Amidino-cysteine intermediate" evidence="2">
    <location>
        <position position="371"/>
    </location>
</feature>
<protein>
    <recommendedName>
        <fullName evidence="2">Putative agmatine deiminase</fullName>
        <ecNumber evidence="2">3.5.3.12</ecNumber>
    </recommendedName>
    <alternativeName>
        <fullName evidence="2">Agmatine iminohydrolase</fullName>
    </alternativeName>
</protein>
<dbReference type="EMBL" id="DVGC01000022">
    <property type="protein sequence ID" value="HIR05079.1"/>
    <property type="molecule type" value="Genomic_DNA"/>
</dbReference>
<dbReference type="InterPro" id="IPR007466">
    <property type="entry name" value="Peptidyl-Arg-deiminase_porph"/>
</dbReference>
<reference evidence="3" key="2">
    <citation type="journal article" date="2021" name="PeerJ">
        <title>Extensive microbial diversity within the chicken gut microbiome revealed by metagenomics and culture.</title>
        <authorList>
            <person name="Gilroy R."/>
            <person name="Ravi A."/>
            <person name="Getino M."/>
            <person name="Pursley I."/>
            <person name="Horton D.L."/>
            <person name="Alikhan N.F."/>
            <person name="Baker D."/>
            <person name="Gharbi K."/>
            <person name="Hall N."/>
            <person name="Watson M."/>
            <person name="Adriaenssens E.M."/>
            <person name="Foster-Nyarko E."/>
            <person name="Jarju S."/>
            <person name="Secka A."/>
            <person name="Antonio M."/>
            <person name="Oren A."/>
            <person name="Chaudhuri R.R."/>
            <person name="La Ragione R."/>
            <person name="Hildebrand F."/>
            <person name="Pallen M.J."/>
        </authorList>
    </citation>
    <scope>NUCLEOTIDE SEQUENCE</scope>
    <source>
        <strain evidence="3">CHK180-2868</strain>
    </source>
</reference>
<dbReference type="PANTHER" id="PTHR31377">
    <property type="entry name" value="AGMATINE DEIMINASE-RELATED"/>
    <property type="match status" value="1"/>
</dbReference>
<dbReference type="EC" id="3.5.3.12" evidence="2"/>
<dbReference type="Gene3D" id="3.75.10.10">
    <property type="entry name" value="L-arginine/glycine Amidinotransferase, Chain A"/>
    <property type="match status" value="1"/>
</dbReference>
<name>A0A9D1A3G3_9FIRM</name>